<dbReference type="EMBL" id="FIHM01000035">
    <property type="protein sequence ID" value="CYV40638.1"/>
    <property type="molecule type" value="Genomic_DNA"/>
</dbReference>
<dbReference type="AlphaFoldDB" id="A0A0Z8IS79"/>
<evidence type="ECO:0000256" key="1">
    <source>
        <dbReference type="SAM" id="MobiDB-lite"/>
    </source>
</evidence>
<evidence type="ECO:0000313" key="2">
    <source>
        <dbReference type="EMBL" id="CYV40638.1"/>
    </source>
</evidence>
<feature type="compositionally biased region" description="Basic residues" evidence="1">
    <location>
        <begin position="58"/>
        <end position="67"/>
    </location>
</feature>
<gene>
    <name evidence="2" type="ORF">ERS132426_01493</name>
</gene>
<proteinExistence type="predicted"/>
<feature type="region of interest" description="Disordered" evidence="1">
    <location>
        <begin position="56"/>
        <end position="82"/>
    </location>
</feature>
<protein>
    <submittedName>
        <fullName evidence="2">Uncharacterized protein</fullName>
    </submittedName>
</protein>
<name>A0A0Z8IS79_STRSU</name>
<accession>A0A0Z8IS79</accession>
<dbReference type="Proteomes" id="UP000074850">
    <property type="component" value="Unassembled WGS sequence"/>
</dbReference>
<sequence length="82" mass="10006">MKHICIYCKIEKPLDSAHFPMHKRKKSGFDSRCIECKRLYDKNRYLQKRDKILEQKRKYYQRKKQKTAPKGEGDDLRETSKI</sequence>
<evidence type="ECO:0000313" key="3">
    <source>
        <dbReference type="Proteomes" id="UP000074850"/>
    </source>
</evidence>
<reference evidence="2 3" key="1">
    <citation type="submission" date="2016-02" db="EMBL/GenBank/DDBJ databases">
        <authorList>
            <consortium name="Pathogen Informatics"/>
        </authorList>
    </citation>
    <scope>NUCLEOTIDE SEQUENCE [LARGE SCALE GENOMIC DNA]</scope>
    <source>
        <strain evidence="2 3">LSS64</strain>
    </source>
</reference>
<organism evidence="2 3">
    <name type="scientific">Streptococcus suis</name>
    <dbReference type="NCBI Taxonomy" id="1307"/>
    <lineage>
        <taxon>Bacteria</taxon>
        <taxon>Bacillati</taxon>
        <taxon>Bacillota</taxon>
        <taxon>Bacilli</taxon>
        <taxon>Lactobacillales</taxon>
        <taxon>Streptococcaceae</taxon>
        <taxon>Streptococcus</taxon>
    </lineage>
</organism>
<feature type="compositionally biased region" description="Basic and acidic residues" evidence="1">
    <location>
        <begin position="69"/>
        <end position="82"/>
    </location>
</feature>